<reference evidence="8" key="1">
    <citation type="submission" date="2022-10" db="EMBL/GenBank/DDBJ databases">
        <title>Novel sulphate-reducing endosymbionts in the free-living metamonad Anaeramoeba.</title>
        <authorList>
            <person name="Jerlstrom-Hultqvist J."/>
            <person name="Cepicka I."/>
            <person name="Gallot-Lavallee L."/>
            <person name="Salas-Leiva D."/>
            <person name="Curtis B.A."/>
            <person name="Zahonova K."/>
            <person name="Pipaliya S."/>
            <person name="Dacks J."/>
            <person name="Roger A.J."/>
        </authorList>
    </citation>
    <scope>NUCLEOTIDE SEQUENCE</scope>
    <source>
        <strain evidence="8">BMAN</strain>
    </source>
</reference>
<keyword evidence="1 7" id="KW-0813">Transport</keyword>
<dbReference type="Proteomes" id="UP001149090">
    <property type="component" value="Unassembled WGS sequence"/>
</dbReference>
<evidence type="ECO:0000256" key="2">
    <source>
        <dbReference type="ARBA" id="ARBA00022816"/>
    </source>
</evidence>
<keyword evidence="2" id="KW-0509">mRNA transport</keyword>
<organism evidence="8 9">
    <name type="scientific">Anaeramoeba ignava</name>
    <name type="common">Anaerobic marine amoeba</name>
    <dbReference type="NCBI Taxonomy" id="1746090"/>
    <lineage>
        <taxon>Eukaryota</taxon>
        <taxon>Metamonada</taxon>
        <taxon>Anaeramoebidae</taxon>
        <taxon>Anaeramoeba</taxon>
    </lineage>
</organism>
<dbReference type="GO" id="GO:0006606">
    <property type="term" value="P:protein import into nucleus"/>
    <property type="evidence" value="ECO:0007669"/>
    <property type="project" value="TreeGrafter"/>
</dbReference>
<keyword evidence="6 7" id="KW-0539">Nucleus</keyword>
<dbReference type="GO" id="GO:0006406">
    <property type="term" value="P:mRNA export from nucleus"/>
    <property type="evidence" value="ECO:0007669"/>
    <property type="project" value="TreeGrafter"/>
</dbReference>
<evidence type="ECO:0000313" key="8">
    <source>
        <dbReference type="EMBL" id="KAJ5079603.1"/>
    </source>
</evidence>
<comment type="subcellular location">
    <subcellularLocation>
        <location evidence="7">Nucleus</location>
        <location evidence="7">Nuclear pore complex</location>
    </subcellularLocation>
    <subcellularLocation>
        <location evidence="7">Nucleus membrane</location>
    </subcellularLocation>
</comment>
<dbReference type="PANTHER" id="PTHR13003">
    <property type="entry name" value="NUP107-RELATED"/>
    <property type="match status" value="1"/>
</dbReference>
<dbReference type="PANTHER" id="PTHR13003:SF2">
    <property type="entry name" value="NUCLEAR PORE COMPLEX PROTEIN NUP107"/>
    <property type="match status" value="1"/>
</dbReference>
<sequence length="462" mass="56228">MGLRSQSNADPDQEKQLFEFYKLIWNLLRNGKLEEANELCENNGLFIFQASFLKKYNEFRSFKNQNQNQKNQKNQKNSLLDLTRKLWLKSCYYYSRFPQNKYQSALYSLFTQNFQSAFQVCNDWQDCIWVHFVTKLFSIINQQLNHFFELIQKNKKENHQESLFERFEISGLKILDSKLNQKQEQIFSAKFQNFEPKNTYQKIQHMIIKGDLDQLYHKISKWIADPDYYFEPNFWFSIPKEIEDQNLIPFQQRKPEYQPLFRISGFQKSAHQYEDFLITCFDPKNKLQKEKIPFFEKPFEELKIAILQNNFQKAYQIYHFMQQNKQHLNDSNEEIGIWQMLIEAMLEFGQLVSFLQEIIKKDPNQKEMEKLEEKSNYTLSFFYKIFQFEDFWISPEMNEERFDLKQKIFPLSIILIQILYLFLNKSEDSFQLVNLVCDEKYELYVYFDSISLDYFLKNLAEF</sequence>
<dbReference type="InterPro" id="IPR007252">
    <property type="entry name" value="Nup84/Nup107"/>
</dbReference>
<keyword evidence="5 7" id="KW-0906">Nuclear pore complex</keyword>
<dbReference type="GO" id="GO:0031965">
    <property type="term" value="C:nuclear membrane"/>
    <property type="evidence" value="ECO:0007669"/>
    <property type="project" value="UniProtKB-SubCell"/>
</dbReference>
<keyword evidence="3" id="KW-0653">Protein transport</keyword>
<evidence type="ECO:0000256" key="7">
    <source>
        <dbReference type="RuleBase" id="RU365072"/>
    </source>
</evidence>
<dbReference type="GO" id="GO:0000973">
    <property type="term" value="P:post-transcriptional tethering of RNA polymerase II gene DNA at nuclear periphery"/>
    <property type="evidence" value="ECO:0007669"/>
    <property type="project" value="TreeGrafter"/>
</dbReference>
<dbReference type="Pfam" id="PF04121">
    <property type="entry name" value="Nup84_Nup100"/>
    <property type="match status" value="1"/>
</dbReference>
<evidence type="ECO:0000313" key="9">
    <source>
        <dbReference type="Proteomes" id="UP001149090"/>
    </source>
</evidence>
<comment type="similarity">
    <text evidence="7">Belongs to the nucleoporin Nup84/Nup107 family.</text>
</comment>
<evidence type="ECO:0000256" key="3">
    <source>
        <dbReference type="ARBA" id="ARBA00022927"/>
    </source>
</evidence>
<protein>
    <recommendedName>
        <fullName evidence="7">Nuclear pore complex protein</fullName>
    </recommendedName>
</protein>
<dbReference type="EMBL" id="JAPDFW010000025">
    <property type="protein sequence ID" value="KAJ5079603.1"/>
    <property type="molecule type" value="Genomic_DNA"/>
</dbReference>
<evidence type="ECO:0000256" key="6">
    <source>
        <dbReference type="ARBA" id="ARBA00023242"/>
    </source>
</evidence>
<dbReference type="Gene3D" id="1.10.3450.20">
    <property type="match status" value="1"/>
</dbReference>
<proteinExistence type="inferred from homology"/>
<dbReference type="AlphaFoldDB" id="A0A9Q0RHA2"/>
<accession>A0A9Q0RHA2</accession>
<gene>
    <name evidence="8" type="ORF">M0811_14381</name>
</gene>
<dbReference type="GO" id="GO:0017056">
    <property type="term" value="F:structural constituent of nuclear pore"/>
    <property type="evidence" value="ECO:0007669"/>
    <property type="project" value="UniProtKB-UniRule"/>
</dbReference>
<evidence type="ECO:0000256" key="4">
    <source>
        <dbReference type="ARBA" id="ARBA00023010"/>
    </source>
</evidence>
<evidence type="ECO:0000256" key="1">
    <source>
        <dbReference type="ARBA" id="ARBA00022448"/>
    </source>
</evidence>
<keyword evidence="9" id="KW-1185">Reference proteome</keyword>
<dbReference type="OrthoDB" id="3098at2759"/>
<dbReference type="GO" id="GO:0031080">
    <property type="term" value="C:nuclear pore outer ring"/>
    <property type="evidence" value="ECO:0007669"/>
    <property type="project" value="TreeGrafter"/>
</dbReference>
<comment type="subunit">
    <text evidence="7">Part of the nuclear pore complex (NPC).</text>
</comment>
<comment type="function">
    <text evidence="7">Functions as a component of the nuclear pore complex (NPC).</text>
</comment>
<comment type="caution">
    <text evidence="8">The sequence shown here is derived from an EMBL/GenBank/DDBJ whole genome shotgun (WGS) entry which is preliminary data.</text>
</comment>
<evidence type="ECO:0000256" key="5">
    <source>
        <dbReference type="ARBA" id="ARBA00023132"/>
    </source>
</evidence>
<keyword evidence="4 7" id="KW-0811">Translocation</keyword>
<keyword evidence="7" id="KW-0472">Membrane</keyword>
<name>A0A9Q0RHA2_ANAIG</name>